<name>A0A414NFQ5_9ACTN</name>
<dbReference type="GO" id="GO:0043190">
    <property type="term" value="C:ATP-binding cassette (ABC) transporter complex"/>
    <property type="evidence" value="ECO:0007669"/>
    <property type="project" value="TreeGrafter"/>
</dbReference>
<dbReference type="GO" id="GO:0042626">
    <property type="term" value="F:ATPase-coupled transmembrane transporter activity"/>
    <property type="evidence" value="ECO:0007669"/>
    <property type="project" value="TreeGrafter"/>
</dbReference>
<dbReference type="InterPro" id="IPR003439">
    <property type="entry name" value="ABC_transporter-like_ATP-bd"/>
</dbReference>
<keyword evidence="11" id="KW-1185">Reference proteome</keyword>
<feature type="domain" description="ABC transporter" evidence="9">
    <location>
        <begin position="316"/>
        <end position="547"/>
    </location>
</feature>
<evidence type="ECO:0000313" key="11">
    <source>
        <dbReference type="Proteomes" id="UP000283983"/>
    </source>
</evidence>
<dbReference type="GO" id="GO:0016887">
    <property type="term" value="F:ATP hydrolysis activity"/>
    <property type="evidence" value="ECO:0007669"/>
    <property type="project" value="InterPro"/>
</dbReference>
<reference evidence="10 11" key="1">
    <citation type="submission" date="2018-08" db="EMBL/GenBank/DDBJ databases">
        <title>A genome reference for cultivated species of the human gut microbiota.</title>
        <authorList>
            <person name="Zou Y."/>
            <person name="Xue W."/>
            <person name="Luo G."/>
        </authorList>
    </citation>
    <scope>NUCLEOTIDE SEQUENCE [LARGE SCALE GENOMIC DNA]</scope>
    <source>
        <strain evidence="10 11">AM25-33</strain>
    </source>
</reference>
<dbReference type="SUPFAM" id="SSF52540">
    <property type="entry name" value="P-loop containing nucleoside triphosphate hydrolases"/>
    <property type="match status" value="2"/>
</dbReference>
<feature type="domain" description="ABC transporter" evidence="9">
    <location>
        <begin position="5"/>
        <end position="247"/>
    </location>
</feature>
<dbReference type="GO" id="GO:0005524">
    <property type="term" value="F:ATP binding"/>
    <property type="evidence" value="ECO:0007669"/>
    <property type="project" value="UniProtKB-KW"/>
</dbReference>
<evidence type="ECO:0000256" key="3">
    <source>
        <dbReference type="ARBA" id="ARBA00022448"/>
    </source>
</evidence>
<evidence type="ECO:0000259" key="9">
    <source>
        <dbReference type="PROSITE" id="PS50893"/>
    </source>
</evidence>
<dbReference type="CDD" id="cd03225">
    <property type="entry name" value="ABC_cobalt_CbiO_domain1"/>
    <property type="match status" value="2"/>
</dbReference>
<dbReference type="PROSITE" id="PS00211">
    <property type="entry name" value="ABC_TRANSPORTER_1"/>
    <property type="match status" value="1"/>
</dbReference>
<protein>
    <submittedName>
        <fullName evidence="10">ATP-binding cassette domain-containing protein</fullName>
    </submittedName>
</protein>
<evidence type="ECO:0000256" key="7">
    <source>
        <dbReference type="ARBA" id="ARBA00022967"/>
    </source>
</evidence>
<evidence type="ECO:0000256" key="2">
    <source>
        <dbReference type="ARBA" id="ARBA00005417"/>
    </source>
</evidence>
<gene>
    <name evidence="10" type="ORF">DW682_02760</name>
</gene>
<keyword evidence="8" id="KW-0472">Membrane</keyword>
<dbReference type="PROSITE" id="PS50893">
    <property type="entry name" value="ABC_TRANSPORTER_2"/>
    <property type="match status" value="2"/>
</dbReference>
<evidence type="ECO:0000256" key="4">
    <source>
        <dbReference type="ARBA" id="ARBA00022475"/>
    </source>
</evidence>
<dbReference type="RefSeq" id="WP_118102913.1">
    <property type="nucleotide sequence ID" value="NZ_CABJEU010000001.1"/>
</dbReference>
<keyword evidence="7" id="KW-1278">Translocase</keyword>
<dbReference type="Pfam" id="PF00005">
    <property type="entry name" value="ABC_tran"/>
    <property type="match status" value="2"/>
</dbReference>
<dbReference type="InterPro" id="IPR027417">
    <property type="entry name" value="P-loop_NTPase"/>
</dbReference>
<keyword evidence="5" id="KW-0547">Nucleotide-binding</keyword>
<comment type="similarity">
    <text evidence="2">Belongs to the ABC transporter superfamily.</text>
</comment>
<dbReference type="InterPro" id="IPR015856">
    <property type="entry name" value="ABC_transpr_CbiO/EcfA_su"/>
</dbReference>
<keyword evidence="6 10" id="KW-0067">ATP-binding</keyword>
<evidence type="ECO:0000256" key="5">
    <source>
        <dbReference type="ARBA" id="ARBA00022741"/>
    </source>
</evidence>
<dbReference type="InterPro" id="IPR050095">
    <property type="entry name" value="ECF_ABC_transporter_ATP-bd"/>
</dbReference>
<dbReference type="EMBL" id="QSLJ01000001">
    <property type="protein sequence ID" value="RHF38634.1"/>
    <property type="molecule type" value="Genomic_DNA"/>
</dbReference>
<proteinExistence type="inferred from homology"/>
<dbReference type="PANTHER" id="PTHR43553:SF24">
    <property type="entry name" value="ENERGY-COUPLING FACTOR TRANSPORTER ATP-BINDING PROTEIN ECFA1"/>
    <property type="match status" value="1"/>
</dbReference>
<dbReference type="Gene3D" id="3.40.50.300">
    <property type="entry name" value="P-loop containing nucleotide triphosphate hydrolases"/>
    <property type="match status" value="2"/>
</dbReference>
<dbReference type="PANTHER" id="PTHR43553">
    <property type="entry name" value="HEAVY METAL TRANSPORTER"/>
    <property type="match status" value="1"/>
</dbReference>
<comment type="subcellular location">
    <subcellularLocation>
        <location evidence="1">Cell membrane</location>
    </subcellularLocation>
</comment>
<evidence type="ECO:0000313" key="10">
    <source>
        <dbReference type="EMBL" id="RHF38634.1"/>
    </source>
</evidence>
<sequence>MSAIIEMECVSFSYGTAADGAYALKDIDLSVEEGTFVGLIGPSGAGKSTLASAITGAIPHHYRGRLFGSTLVAGLDTCEASLTDIAKVAGSVLQDIDAQMVASVVEDELLFGLENFGIDHHEIEGRIASALDAVGIADLRHREIATLSGGQKQKVAIASILAMTPRVIVMDEPTSALDPASARDVFEVLRRANELTGMTVILIEQTVALLAEYCDRVVVIDQGRIALDGTPTDVFSHGETLRAIGVDTPRTVRISNSLAEAGLAPNDSPALTLDGAEALVAGILAPGLSKSSPIAPCALDDRPDVRDTADKRPIIVDVAGAAYSYGTGQAGIEGIDLTVRAGEILAVVGQNGAGKTTFTKLLNGLIKPSAGVVRIAGLDTRATPVSVLASHAATLFQNPDRQLCRNTVVEEISFGLELQGAPADAARERARHVAATFGLPENASPFNLSRGQRQMVALASVVALEPELIILDEPTSGLDYRECMTVMETVRQRALDGAAVVMVCHDMEVVSDFADTLAVMTEGRLIEVGPSREVFANDALLAHARIAAPCVPALGKRLAARFHPSFAHITEVADLVALVKELKAHA</sequence>
<evidence type="ECO:0000256" key="8">
    <source>
        <dbReference type="ARBA" id="ARBA00023136"/>
    </source>
</evidence>
<dbReference type="SMART" id="SM00382">
    <property type="entry name" value="AAA"/>
    <property type="match status" value="2"/>
</dbReference>
<organism evidence="10 11">
    <name type="scientific">Collinsella intestinalis</name>
    <dbReference type="NCBI Taxonomy" id="147207"/>
    <lineage>
        <taxon>Bacteria</taxon>
        <taxon>Bacillati</taxon>
        <taxon>Actinomycetota</taxon>
        <taxon>Coriobacteriia</taxon>
        <taxon>Coriobacteriales</taxon>
        <taxon>Coriobacteriaceae</taxon>
        <taxon>Collinsella</taxon>
    </lineage>
</organism>
<dbReference type="FunFam" id="3.40.50.300:FF:000224">
    <property type="entry name" value="Energy-coupling factor transporter ATP-binding protein EcfA"/>
    <property type="match status" value="1"/>
</dbReference>
<dbReference type="InterPro" id="IPR017871">
    <property type="entry name" value="ABC_transporter-like_CS"/>
</dbReference>
<keyword evidence="3" id="KW-0813">Transport</keyword>
<evidence type="ECO:0000256" key="1">
    <source>
        <dbReference type="ARBA" id="ARBA00004236"/>
    </source>
</evidence>
<accession>A0A414NFQ5</accession>
<dbReference type="InParanoid" id="A0A414NFQ5"/>
<comment type="caution">
    <text evidence="10">The sequence shown here is derived from an EMBL/GenBank/DDBJ whole genome shotgun (WGS) entry which is preliminary data.</text>
</comment>
<dbReference type="InterPro" id="IPR003593">
    <property type="entry name" value="AAA+_ATPase"/>
</dbReference>
<evidence type="ECO:0000256" key="6">
    <source>
        <dbReference type="ARBA" id="ARBA00022840"/>
    </source>
</evidence>
<dbReference type="Proteomes" id="UP000283983">
    <property type="component" value="Unassembled WGS sequence"/>
</dbReference>
<dbReference type="AlphaFoldDB" id="A0A414NFQ5"/>
<dbReference type="NCBIfam" id="NF010167">
    <property type="entry name" value="PRK13648.1"/>
    <property type="match status" value="2"/>
</dbReference>
<keyword evidence="4" id="KW-1003">Cell membrane</keyword>